<reference evidence="5 6" key="1">
    <citation type="submission" date="2023-10" db="EMBL/GenBank/DDBJ databases">
        <title>Chromosome-scale genome assembly provides insights into flower coloration mechanisms of Canna indica.</title>
        <authorList>
            <person name="Li C."/>
        </authorList>
    </citation>
    <scope>NUCLEOTIDE SEQUENCE [LARGE SCALE GENOMIC DNA]</scope>
    <source>
        <tissue evidence="5">Flower</tissue>
    </source>
</reference>
<gene>
    <name evidence="5" type="ORF">Cni_G15461</name>
</gene>
<dbReference type="EMBL" id="CP136894">
    <property type="protein sequence ID" value="WOL06727.1"/>
    <property type="molecule type" value="Genomic_DNA"/>
</dbReference>
<keyword evidence="2" id="KW-0560">Oxidoreductase</keyword>
<organism evidence="5 6">
    <name type="scientific">Canna indica</name>
    <name type="common">Indian-shot</name>
    <dbReference type="NCBI Taxonomy" id="4628"/>
    <lineage>
        <taxon>Eukaryota</taxon>
        <taxon>Viridiplantae</taxon>
        <taxon>Streptophyta</taxon>
        <taxon>Embryophyta</taxon>
        <taxon>Tracheophyta</taxon>
        <taxon>Spermatophyta</taxon>
        <taxon>Magnoliopsida</taxon>
        <taxon>Liliopsida</taxon>
        <taxon>Zingiberales</taxon>
        <taxon>Cannaceae</taxon>
        <taxon>Canna</taxon>
    </lineage>
</organism>
<protein>
    <submittedName>
        <fullName evidence="5">Uncharacterized protein</fullName>
    </submittedName>
</protein>
<dbReference type="InterPro" id="IPR036291">
    <property type="entry name" value="NAD(P)-bd_dom_sf"/>
</dbReference>
<evidence type="ECO:0000256" key="4">
    <source>
        <dbReference type="ARBA" id="ARBA00023098"/>
    </source>
</evidence>
<accession>A0AAQ3KE55</accession>
<dbReference type="GO" id="GO:0016491">
    <property type="term" value="F:oxidoreductase activity"/>
    <property type="evidence" value="ECO:0007669"/>
    <property type="project" value="UniProtKB-KW"/>
</dbReference>
<evidence type="ECO:0000256" key="3">
    <source>
        <dbReference type="ARBA" id="ARBA00023027"/>
    </source>
</evidence>
<dbReference type="GO" id="GO:0006629">
    <property type="term" value="P:lipid metabolic process"/>
    <property type="evidence" value="ECO:0007669"/>
    <property type="project" value="UniProtKB-KW"/>
</dbReference>
<dbReference type="AlphaFoldDB" id="A0AAQ3KE55"/>
<name>A0AAQ3KE55_9LILI</name>
<dbReference type="PRINTS" id="PR00081">
    <property type="entry name" value="GDHRDH"/>
</dbReference>
<proteinExistence type="inferred from homology"/>
<dbReference type="Gene3D" id="3.40.50.720">
    <property type="entry name" value="NAD(P)-binding Rossmann-like Domain"/>
    <property type="match status" value="1"/>
</dbReference>
<comment type="similarity">
    <text evidence="1">Belongs to the short-chain dehydrogenases/reductases (SDR) family.</text>
</comment>
<dbReference type="Pfam" id="PF13561">
    <property type="entry name" value="adh_short_C2"/>
    <property type="match status" value="1"/>
</dbReference>
<dbReference type="PANTHER" id="PTHR43180:SF28">
    <property type="entry name" value="NAD(P)-BINDING ROSSMANN-FOLD SUPERFAMILY PROTEIN"/>
    <property type="match status" value="1"/>
</dbReference>
<evidence type="ECO:0000256" key="2">
    <source>
        <dbReference type="ARBA" id="ARBA00023002"/>
    </source>
</evidence>
<keyword evidence="4" id="KW-0443">Lipid metabolism</keyword>
<dbReference type="PRINTS" id="PR00080">
    <property type="entry name" value="SDRFAMILY"/>
</dbReference>
<keyword evidence="6" id="KW-1185">Reference proteome</keyword>
<keyword evidence="3" id="KW-0520">NAD</keyword>
<dbReference type="Proteomes" id="UP001327560">
    <property type="component" value="Chromosome 5"/>
</dbReference>
<sequence>MMFSPFLRLRKTMVMRCCRVYRHYQQHNFSTQPAERLAGKVAIITGAASGIGKATAAEFINHGAKVILADVQRALGKAIADELGPCATFVACDVTQESDVATAVDLAVAKHGRLDVMHNNAGIAGPLAFDFAEIDLAEFDRTMAVNVRSVVAGIKHAARVMVPRRAGCILCTASISGVMAGVAPHAYTVSKTAVLGAARSAAAELSKHGIRVNCISPHALPTPFGVNSLRELLPGLDVQRATEMIEGTGELAGTKCEAADIAKAAVFLASDEAKYISGHNLVVDGAFTTYKSLKFPNHD</sequence>
<evidence type="ECO:0000313" key="5">
    <source>
        <dbReference type="EMBL" id="WOL06727.1"/>
    </source>
</evidence>
<dbReference type="SUPFAM" id="SSF51735">
    <property type="entry name" value="NAD(P)-binding Rossmann-fold domains"/>
    <property type="match status" value="1"/>
</dbReference>
<dbReference type="InterPro" id="IPR002347">
    <property type="entry name" value="SDR_fam"/>
</dbReference>
<dbReference type="FunFam" id="3.40.50.720:FF:000084">
    <property type="entry name" value="Short-chain dehydrogenase reductase"/>
    <property type="match status" value="1"/>
</dbReference>
<dbReference type="PANTHER" id="PTHR43180">
    <property type="entry name" value="3-OXOACYL-(ACYL-CARRIER-PROTEIN) REDUCTASE (AFU_ORTHOLOGUE AFUA_6G11210)"/>
    <property type="match status" value="1"/>
</dbReference>
<evidence type="ECO:0000256" key="1">
    <source>
        <dbReference type="ARBA" id="ARBA00006484"/>
    </source>
</evidence>
<evidence type="ECO:0000313" key="6">
    <source>
        <dbReference type="Proteomes" id="UP001327560"/>
    </source>
</evidence>